<protein>
    <recommendedName>
        <fullName evidence="1">Peptidase A1 domain-containing protein</fullName>
    </recommendedName>
</protein>
<organism evidence="2 3">
    <name type="scientific">Opisthorchis viverrini</name>
    <name type="common">Southeast Asian liver fluke</name>
    <dbReference type="NCBI Taxonomy" id="6198"/>
    <lineage>
        <taxon>Eukaryota</taxon>
        <taxon>Metazoa</taxon>
        <taxon>Spiralia</taxon>
        <taxon>Lophotrochozoa</taxon>
        <taxon>Platyhelminthes</taxon>
        <taxon>Trematoda</taxon>
        <taxon>Digenea</taxon>
        <taxon>Opisthorchiida</taxon>
        <taxon>Opisthorchiata</taxon>
        <taxon>Opisthorchiidae</taxon>
        <taxon>Opisthorchis</taxon>
    </lineage>
</organism>
<keyword evidence="3" id="KW-1185">Reference proteome</keyword>
<dbReference type="Pfam" id="PF00026">
    <property type="entry name" value="Asp"/>
    <property type="match status" value="1"/>
</dbReference>
<dbReference type="Gene3D" id="2.40.70.10">
    <property type="entry name" value="Acid Proteases"/>
    <property type="match status" value="1"/>
</dbReference>
<dbReference type="Proteomes" id="UP000243686">
    <property type="component" value="Unassembled WGS sequence"/>
</dbReference>
<accession>A0A1S8WVN5</accession>
<dbReference type="SUPFAM" id="SSF50630">
    <property type="entry name" value="Acid proteases"/>
    <property type="match status" value="1"/>
</dbReference>
<dbReference type="AlphaFoldDB" id="A0A1S8WVN5"/>
<evidence type="ECO:0000313" key="2">
    <source>
        <dbReference type="EMBL" id="OON18441.1"/>
    </source>
</evidence>
<dbReference type="InterPro" id="IPR021109">
    <property type="entry name" value="Peptidase_aspartic_dom_sf"/>
</dbReference>
<feature type="domain" description="Peptidase A1" evidence="1">
    <location>
        <begin position="20"/>
        <end position="103"/>
    </location>
</feature>
<evidence type="ECO:0000313" key="3">
    <source>
        <dbReference type="Proteomes" id="UP000243686"/>
    </source>
</evidence>
<gene>
    <name evidence="2" type="ORF">X801_05706</name>
</gene>
<evidence type="ECO:0000259" key="1">
    <source>
        <dbReference type="Pfam" id="PF00026"/>
    </source>
</evidence>
<dbReference type="InterPro" id="IPR033121">
    <property type="entry name" value="PEPTIDASE_A1"/>
</dbReference>
<sequence length="108" mass="11877">MVLYGRKSFLCNHENEEGSNGIQIDNGEILASGALAVVDSGIRDVWVPKLTLDEINGAIKVTGFENDFYTVDCSQIGSMPTIHILNLGGKRLSLKPEYYTEKVANYPL</sequence>
<name>A0A1S8WVN5_OPIVI</name>
<dbReference type="EMBL" id="KV894185">
    <property type="protein sequence ID" value="OON18441.1"/>
    <property type="molecule type" value="Genomic_DNA"/>
</dbReference>
<reference evidence="2 3" key="1">
    <citation type="submission" date="2015-03" db="EMBL/GenBank/DDBJ databases">
        <title>Draft genome of the nematode, Opisthorchis viverrini.</title>
        <authorList>
            <person name="Mitreva M."/>
        </authorList>
    </citation>
    <scope>NUCLEOTIDE SEQUENCE [LARGE SCALE GENOMIC DNA]</scope>
    <source>
        <strain evidence="2">Khon Kaen</strain>
    </source>
</reference>
<proteinExistence type="predicted"/>